<dbReference type="Proteomes" id="UP000247810">
    <property type="component" value="Unassembled WGS sequence"/>
</dbReference>
<name>A0A319CZX8_9EURO</name>
<gene>
    <name evidence="1" type="ORF">BO71DRAFT_486992</name>
</gene>
<dbReference type="OrthoDB" id="4504027at2759"/>
<organism evidence="1 2">
    <name type="scientific">Aspergillus ellipticus CBS 707.79</name>
    <dbReference type="NCBI Taxonomy" id="1448320"/>
    <lineage>
        <taxon>Eukaryota</taxon>
        <taxon>Fungi</taxon>
        <taxon>Dikarya</taxon>
        <taxon>Ascomycota</taxon>
        <taxon>Pezizomycotina</taxon>
        <taxon>Eurotiomycetes</taxon>
        <taxon>Eurotiomycetidae</taxon>
        <taxon>Eurotiales</taxon>
        <taxon>Aspergillaceae</taxon>
        <taxon>Aspergillus</taxon>
        <taxon>Aspergillus subgen. Circumdati</taxon>
    </lineage>
</organism>
<proteinExistence type="predicted"/>
<dbReference type="AlphaFoldDB" id="A0A319CZX8"/>
<sequence>MCQVQRVYNTCGHINDHVFLECHIAKGASALLCKCANPNGSCEPFEPHLRKFTPSKLWEKIKLSGFHASTQPYCKNSKMHVLHSPRDFKCMIRLD</sequence>
<accession>A0A319CZX8</accession>
<evidence type="ECO:0000313" key="1">
    <source>
        <dbReference type="EMBL" id="PYH90594.1"/>
    </source>
</evidence>
<keyword evidence="2" id="KW-1185">Reference proteome</keyword>
<protein>
    <submittedName>
        <fullName evidence="1">Uncharacterized protein</fullName>
    </submittedName>
</protein>
<dbReference type="VEuPathDB" id="FungiDB:BO71DRAFT_486992"/>
<evidence type="ECO:0000313" key="2">
    <source>
        <dbReference type="Proteomes" id="UP000247810"/>
    </source>
</evidence>
<dbReference type="EMBL" id="KZ825977">
    <property type="protein sequence ID" value="PYH90594.1"/>
    <property type="molecule type" value="Genomic_DNA"/>
</dbReference>
<reference evidence="1 2" key="1">
    <citation type="submission" date="2018-02" db="EMBL/GenBank/DDBJ databases">
        <title>The genomes of Aspergillus section Nigri reveals drivers in fungal speciation.</title>
        <authorList>
            <consortium name="DOE Joint Genome Institute"/>
            <person name="Vesth T.C."/>
            <person name="Nybo J."/>
            <person name="Theobald S."/>
            <person name="Brandl J."/>
            <person name="Frisvad J.C."/>
            <person name="Nielsen K.F."/>
            <person name="Lyhne E.K."/>
            <person name="Kogle M.E."/>
            <person name="Kuo A."/>
            <person name="Riley R."/>
            <person name="Clum A."/>
            <person name="Nolan M."/>
            <person name="Lipzen A."/>
            <person name="Salamov A."/>
            <person name="Henrissat B."/>
            <person name="Wiebenga A."/>
            <person name="De vries R.P."/>
            <person name="Grigoriev I.V."/>
            <person name="Mortensen U.H."/>
            <person name="Andersen M.R."/>
            <person name="Baker S.E."/>
        </authorList>
    </citation>
    <scope>NUCLEOTIDE SEQUENCE [LARGE SCALE GENOMIC DNA]</scope>
    <source>
        <strain evidence="1 2">CBS 707.79</strain>
    </source>
</reference>